<sequence>MNVKKFVVGNFYEEEVLFPAVTKVRRAGYKIHDVYTPFPIHGLDKVMGLKDTDLHIAGFIYGITGTSTAIGFITWMLAFDWQINFGGKPFFSLPAWIPIMFELTVLFSAVGMVLTFCWLCQLAPFVKKDHFNLRSTDDTFTMAIECTDKTNEAEAIAFLESVGAQGVEIQHREADWWIGRYDRETVRFGKKVPQV</sequence>
<dbReference type="PANTHER" id="PTHR40394:SF2">
    <property type="entry name" value="QUINOL:CYTOCHROME C OXIDOREDUCTASE MEMBRANE PROTEIN"/>
    <property type="match status" value="1"/>
</dbReference>
<feature type="transmembrane region" description="Helical" evidence="1">
    <location>
        <begin position="54"/>
        <end position="75"/>
    </location>
</feature>
<feature type="transmembrane region" description="Helical" evidence="1">
    <location>
        <begin position="95"/>
        <end position="119"/>
    </location>
</feature>
<dbReference type="EMBL" id="JAKWBL010000004">
    <property type="protein sequence ID" value="MCH5599747.1"/>
    <property type="molecule type" value="Genomic_DNA"/>
</dbReference>
<gene>
    <name evidence="2" type="ORF">MKP09_18430</name>
</gene>
<proteinExistence type="predicted"/>
<evidence type="ECO:0000313" key="3">
    <source>
        <dbReference type="Proteomes" id="UP001202248"/>
    </source>
</evidence>
<evidence type="ECO:0000313" key="2">
    <source>
        <dbReference type="EMBL" id="MCH5599747.1"/>
    </source>
</evidence>
<comment type="caution">
    <text evidence="2">The sequence shown here is derived from an EMBL/GenBank/DDBJ whole genome shotgun (WGS) entry which is preliminary data.</text>
</comment>
<keyword evidence="1" id="KW-0472">Membrane</keyword>
<reference evidence="2 3" key="1">
    <citation type="submission" date="2022-02" db="EMBL/GenBank/DDBJ databases">
        <authorList>
            <person name="Min J."/>
        </authorList>
    </citation>
    <scope>NUCLEOTIDE SEQUENCE [LARGE SCALE GENOMIC DNA]</scope>
    <source>
        <strain evidence="2 3">GR10-1</strain>
    </source>
</reference>
<dbReference type="Proteomes" id="UP001202248">
    <property type="component" value="Unassembled WGS sequence"/>
</dbReference>
<keyword evidence="3" id="KW-1185">Reference proteome</keyword>
<dbReference type="InterPro" id="IPR021776">
    <property type="entry name" value="ActD"/>
</dbReference>
<organism evidence="2 3">
    <name type="scientific">Niabella ginsengisoli</name>
    <dbReference type="NCBI Taxonomy" id="522298"/>
    <lineage>
        <taxon>Bacteria</taxon>
        <taxon>Pseudomonadati</taxon>
        <taxon>Bacteroidota</taxon>
        <taxon>Chitinophagia</taxon>
        <taxon>Chitinophagales</taxon>
        <taxon>Chitinophagaceae</taxon>
        <taxon>Niabella</taxon>
    </lineage>
</organism>
<evidence type="ECO:0000256" key="1">
    <source>
        <dbReference type="SAM" id="Phobius"/>
    </source>
</evidence>
<dbReference type="PANTHER" id="PTHR40394">
    <property type="entry name" value="LIPOPROTEIN-RELATED"/>
    <property type="match status" value="1"/>
</dbReference>
<protein>
    <submittedName>
        <fullName evidence="2">DUF3341 domain-containing protein</fullName>
    </submittedName>
</protein>
<keyword evidence="1" id="KW-0812">Transmembrane</keyword>
<dbReference type="RefSeq" id="WP_240831779.1">
    <property type="nucleotide sequence ID" value="NZ_JAKWBL010000004.1"/>
</dbReference>
<keyword evidence="1" id="KW-1133">Transmembrane helix</keyword>
<name>A0ABS9SMZ8_9BACT</name>
<accession>A0ABS9SMZ8</accession>
<dbReference type="Pfam" id="PF11821">
    <property type="entry name" value="ActD"/>
    <property type="match status" value="1"/>
</dbReference>